<dbReference type="AlphaFoldDB" id="A0A517SY81"/>
<proteinExistence type="predicted"/>
<keyword evidence="2" id="KW-1185">Reference proteome</keyword>
<evidence type="ECO:0000313" key="1">
    <source>
        <dbReference type="EMBL" id="QDT61062.1"/>
    </source>
</evidence>
<name>A0A517SY81_9BACT</name>
<gene>
    <name evidence="1" type="ORF">SV7mr_35930</name>
</gene>
<dbReference type="EMBL" id="CP036272">
    <property type="protein sequence ID" value="QDT61062.1"/>
    <property type="molecule type" value="Genomic_DNA"/>
</dbReference>
<accession>A0A517SY81</accession>
<reference evidence="1 2" key="1">
    <citation type="submission" date="2019-02" db="EMBL/GenBank/DDBJ databases">
        <title>Deep-cultivation of Planctomycetes and their phenomic and genomic characterization uncovers novel biology.</title>
        <authorList>
            <person name="Wiegand S."/>
            <person name="Jogler M."/>
            <person name="Boedeker C."/>
            <person name="Pinto D."/>
            <person name="Vollmers J."/>
            <person name="Rivas-Marin E."/>
            <person name="Kohn T."/>
            <person name="Peeters S.H."/>
            <person name="Heuer A."/>
            <person name="Rast P."/>
            <person name="Oberbeckmann S."/>
            <person name="Bunk B."/>
            <person name="Jeske O."/>
            <person name="Meyerdierks A."/>
            <person name="Storesund J.E."/>
            <person name="Kallscheuer N."/>
            <person name="Luecker S."/>
            <person name="Lage O.M."/>
            <person name="Pohl T."/>
            <person name="Merkel B.J."/>
            <person name="Hornburger P."/>
            <person name="Mueller R.-W."/>
            <person name="Bruemmer F."/>
            <person name="Labrenz M."/>
            <person name="Spormann A.M."/>
            <person name="Op den Camp H."/>
            <person name="Overmann J."/>
            <person name="Amann R."/>
            <person name="Jetten M.S.M."/>
            <person name="Mascher T."/>
            <person name="Medema M.H."/>
            <person name="Devos D.P."/>
            <person name="Kaster A.-K."/>
            <person name="Ovreas L."/>
            <person name="Rohde M."/>
            <person name="Galperin M.Y."/>
            <person name="Jogler C."/>
        </authorList>
    </citation>
    <scope>NUCLEOTIDE SEQUENCE [LARGE SCALE GENOMIC DNA]</scope>
    <source>
        <strain evidence="1 2">SV_7m_r</strain>
    </source>
</reference>
<dbReference type="Proteomes" id="UP000315003">
    <property type="component" value="Chromosome"/>
</dbReference>
<organism evidence="1 2">
    <name type="scientific">Stieleria bergensis</name>
    <dbReference type="NCBI Taxonomy" id="2528025"/>
    <lineage>
        <taxon>Bacteria</taxon>
        <taxon>Pseudomonadati</taxon>
        <taxon>Planctomycetota</taxon>
        <taxon>Planctomycetia</taxon>
        <taxon>Pirellulales</taxon>
        <taxon>Pirellulaceae</taxon>
        <taxon>Stieleria</taxon>
    </lineage>
</organism>
<sequence length="69" mass="7775">MLGCDTLISTTSMELSPPNLSASRGLGECGEADWLEVRRVPHLLGPITAALRRCRTRRFQPLRRRPDSR</sequence>
<evidence type="ECO:0000313" key="2">
    <source>
        <dbReference type="Proteomes" id="UP000315003"/>
    </source>
</evidence>
<protein>
    <submittedName>
        <fullName evidence="1">Uncharacterized protein</fullName>
    </submittedName>
</protein>